<gene>
    <name evidence="8" type="ORF">AMD01_01190</name>
</gene>
<feature type="transmembrane region" description="Helical" evidence="7">
    <location>
        <begin position="263"/>
        <end position="286"/>
    </location>
</feature>
<keyword evidence="3 7" id="KW-0812">Transmembrane</keyword>
<evidence type="ECO:0000256" key="1">
    <source>
        <dbReference type="ARBA" id="ARBA00004141"/>
    </source>
</evidence>
<feature type="coiled-coil region" evidence="6">
    <location>
        <begin position="94"/>
        <end position="121"/>
    </location>
</feature>
<feature type="transmembrane region" description="Helical" evidence="7">
    <location>
        <begin position="456"/>
        <end position="475"/>
    </location>
</feature>
<dbReference type="GO" id="GO:0015093">
    <property type="term" value="F:ferrous iron transmembrane transporter activity"/>
    <property type="evidence" value="ECO:0007669"/>
    <property type="project" value="TreeGrafter"/>
</dbReference>
<dbReference type="InterPro" id="IPR004923">
    <property type="entry name" value="FTR1/Fip1/EfeU"/>
</dbReference>
<dbReference type="PATRIC" id="fig|284581.3.peg.490"/>
<name>A0A0M0LHE5_9BACI</name>
<dbReference type="Proteomes" id="UP000037558">
    <property type="component" value="Unassembled WGS sequence"/>
</dbReference>
<proteinExistence type="inferred from homology"/>
<dbReference type="PANTHER" id="PTHR31632:SF2">
    <property type="entry name" value="PLASMA MEMBRANE IRON PERMEASE"/>
    <property type="match status" value="1"/>
</dbReference>
<evidence type="ECO:0000256" key="4">
    <source>
        <dbReference type="ARBA" id="ARBA00022989"/>
    </source>
</evidence>
<protein>
    <submittedName>
        <fullName evidence="8">Iron permease FTR1 family protein</fullName>
    </submittedName>
</protein>
<keyword evidence="4 7" id="KW-1133">Transmembrane helix</keyword>
<evidence type="ECO:0000256" key="7">
    <source>
        <dbReference type="SAM" id="Phobius"/>
    </source>
</evidence>
<evidence type="ECO:0000313" key="8">
    <source>
        <dbReference type="EMBL" id="KOO50401.1"/>
    </source>
</evidence>
<comment type="similarity">
    <text evidence="2">Belongs to the oxidase-dependent Fe transporter (OFeT) (TC 9.A.10.1) family.</text>
</comment>
<keyword evidence="6" id="KW-0175">Coiled coil</keyword>
<comment type="caution">
    <text evidence="8">The sequence shown here is derived from an EMBL/GenBank/DDBJ whole genome shotgun (WGS) entry which is preliminary data.</text>
</comment>
<dbReference type="GO" id="GO:0033573">
    <property type="term" value="C:high-affinity iron permease complex"/>
    <property type="evidence" value="ECO:0007669"/>
    <property type="project" value="InterPro"/>
</dbReference>
<dbReference type="STRING" id="284581.AMD01_01190"/>
<organism evidence="8 9">
    <name type="scientific">Priestia koreensis</name>
    <dbReference type="NCBI Taxonomy" id="284581"/>
    <lineage>
        <taxon>Bacteria</taxon>
        <taxon>Bacillati</taxon>
        <taxon>Bacillota</taxon>
        <taxon>Bacilli</taxon>
        <taxon>Bacillales</taxon>
        <taxon>Bacillaceae</taxon>
        <taxon>Priestia</taxon>
    </lineage>
</organism>
<dbReference type="RefSeq" id="WP_053399554.1">
    <property type="nucleotide sequence ID" value="NZ_LILC01000002.1"/>
</dbReference>
<evidence type="ECO:0000256" key="5">
    <source>
        <dbReference type="ARBA" id="ARBA00023136"/>
    </source>
</evidence>
<keyword evidence="9" id="KW-1185">Reference proteome</keyword>
<feature type="transmembrane region" description="Helical" evidence="7">
    <location>
        <begin position="343"/>
        <end position="365"/>
    </location>
</feature>
<dbReference type="AlphaFoldDB" id="A0A0M0LHE5"/>
<evidence type="ECO:0000256" key="6">
    <source>
        <dbReference type="SAM" id="Coils"/>
    </source>
</evidence>
<feature type="transmembrane region" description="Helical" evidence="7">
    <location>
        <begin position="408"/>
        <end position="436"/>
    </location>
</feature>
<reference evidence="9" key="1">
    <citation type="submission" date="2015-08" db="EMBL/GenBank/DDBJ databases">
        <title>Fjat-14210 dsm16467.</title>
        <authorList>
            <person name="Liu B."/>
            <person name="Wang J."/>
            <person name="Zhu Y."/>
            <person name="Liu G."/>
            <person name="Chen Q."/>
            <person name="Chen Z."/>
            <person name="Lan J."/>
            <person name="Che J."/>
            <person name="Ge C."/>
            <person name="Shi H."/>
            <person name="Pan Z."/>
            <person name="Liu X."/>
        </authorList>
    </citation>
    <scope>NUCLEOTIDE SEQUENCE [LARGE SCALE GENOMIC DNA]</scope>
    <source>
        <strain evidence="9">DSM 16467</strain>
    </source>
</reference>
<feature type="transmembrane region" description="Helical" evidence="7">
    <location>
        <begin position="298"/>
        <end position="317"/>
    </location>
</feature>
<dbReference type="OrthoDB" id="8215804at2"/>
<dbReference type="Pfam" id="PF03239">
    <property type="entry name" value="FTR1"/>
    <property type="match status" value="1"/>
</dbReference>
<evidence type="ECO:0000313" key="9">
    <source>
        <dbReference type="Proteomes" id="UP000037558"/>
    </source>
</evidence>
<evidence type="ECO:0000256" key="3">
    <source>
        <dbReference type="ARBA" id="ARBA00022692"/>
    </source>
</evidence>
<dbReference type="EMBL" id="LILC01000002">
    <property type="protein sequence ID" value="KOO50401.1"/>
    <property type="molecule type" value="Genomic_DNA"/>
</dbReference>
<keyword evidence="5 7" id="KW-0472">Membrane</keyword>
<feature type="transmembrane region" description="Helical" evidence="7">
    <location>
        <begin position="377"/>
        <end position="396"/>
    </location>
</feature>
<accession>A0A0M0LHE5</accession>
<dbReference type="PANTHER" id="PTHR31632">
    <property type="entry name" value="IRON TRANSPORTER FTH1"/>
    <property type="match status" value="1"/>
</dbReference>
<comment type="subcellular location">
    <subcellularLocation>
        <location evidence="1">Membrane</location>
        <topology evidence="1">Multi-pass membrane protein</topology>
    </subcellularLocation>
</comment>
<evidence type="ECO:0000256" key="2">
    <source>
        <dbReference type="ARBA" id="ARBA00008333"/>
    </source>
</evidence>
<sequence length="493" mass="53876">MKRVLFSLLAFVLLVCIVFPSYIGAKEIPGKAGIEASTKSVDGTISAVKKNDWAESEVAFEQFKQQWTKVEGDVREESLSTYGKIKTKMAAVSIALLNQDAEKAEESLQELQLLLSQYIKGQGDGKTPASSKLTLSTYVSLLEETKQTLKDGDLPKAKAQVGQLKSQWLTVEGEVVGQSKVAYNNSEKRLVLLDSYVSSESGLKKAEKTVGHMIADLKPLSNTAYGVWDAALIPIREGLEALLVIGALLTFTKRGQQKRGSQWVWGGTIAGILSSIAIGFLVSYVLSAAAFGQNNFLINGWSGVIASVMLLYVSYWLHRNSNIKRWNAFMTSKTEKALSNGKVISFAVLAFLAVLREGIETVIFLVGMANQMSMNKLLAGMGVGFGILIVIGFLMLKLSVRLPLKPFFLVSSIIVFYLCLKFMGSGIHSLQLAGFLPSTVHDYIPSFSTLSVYPSWYSTLPQLIIVVVAVAAFVIQRVNKNKTTKIQSNQEAI</sequence>